<keyword evidence="3" id="KW-1185">Reference proteome</keyword>
<dbReference type="InterPro" id="IPR017853">
    <property type="entry name" value="GH"/>
</dbReference>
<dbReference type="Proteomes" id="UP001157161">
    <property type="component" value="Unassembled WGS sequence"/>
</dbReference>
<gene>
    <name evidence="2" type="ORF">GCM10025875_13940</name>
</gene>
<dbReference type="AlphaFoldDB" id="A0AA37XDY9"/>
<protein>
    <recommendedName>
        <fullName evidence="4">Glycosyl hydrolase family 13 catalytic domain-containing protein</fullName>
    </recommendedName>
</protein>
<name>A0AA37XDY9_9MICO</name>
<dbReference type="EMBL" id="BSUM01000001">
    <property type="protein sequence ID" value="GMA31402.1"/>
    <property type="molecule type" value="Genomic_DNA"/>
</dbReference>
<dbReference type="SUPFAM" id="SSF51445">
    <property type="entry name" value="(Trans)glycosidases"/>
    <property type="match status" value="1"/>
</dbReference>
<sequence length="137" mass="14904">MAESDLNDVVMVTPTAQGGRGMTAQWDDDVHHALHAMLEHERHGYYVDFGDAATFATAVEDVFVHAGTFSTFRGETWGAPVPADVDLRSFVVFSANHDQIGNRATGDRPGGGTGRRRANPPCRRPRPPSCCSRRSPP</sequence>
<feature type="compositionally biased region" description="Basic residues" evidence="1">
    <location>
        <begin position="114"/>
        <end position="126"/>
    </location>
</feature>
<evidence type="ECO:0008006" key="4">
    <source>
        <dbReference type="Google" id="ProtNLM"/>
    </source>
</evidence>
<dbReference type="Gene3D" id="3.20.20.80">
    <property type="entry name" value="Glycosidases"/>
    <property type="match status" value="1"/>
</dbReference>
<reference evidence="2" key="1">
    <citation type="journal article" date="2014" name="Int. J. Syst. Evol. Microbiol.">
        <title>Complete genome sequence of Corynebacterium casei LMG S-19264T (=DSM 44701T), isolated from a smear-ripened cheese.</title>
        <authorList>
            <consortium name="US DOE Joint Genome Institute (JGI-PGF)"/>
            <person name="Walter F."/>
            <person name="Albersmeier A."/>
            <person name="Kalinowski J."/>
            <person name="Ruckert C."/>
        </authorList>
    </citation>
    <scope>NUCLEOTIDE SEQUENCE</scope>
    <source>
        <strain evidence="2">NBRC 112290</strain>
    </source>
</reference>
<organism evidence="2 3">
    <name type="scientific">Litorihabitans aurantiacus</name>
    <dbReference type="NCBI Taxonomy" id="1930061"/>
    <lineage>
        <taxon>Bacteria</taxon>
        <taxon>Bacillati</taxon>
        <taxon>Actinomycetota</taxon>
        <taxon>Actinomycetes</taxon>
        <taxon>Micrococcales</taxon>
        <taxon>Beutenbergiaceae</taxon>
        <taxon>Litorihabitans</taxon>
    </lineage>
</organism>
<evidence type="ECO:0000313" key="3">
    <source>
        <dbReference type="Proteomes" id="UP001157161"/>
    </source>
</evidence>
<reference evidence="2" key="2">
    <citation type="submission" date="2023-02" db="EMBL/GenBank/DDBJ databases">
        <authorList>
            <person name="Sun Q."/>
            <person name="Mori K."/>
        </authorList>
    </citation>
    <scope>NUCLEOTIDE SEQUENCE</scope>
    <source>
        <strain evidence="2">NBRC 112290</strain>
    </source>
</reference>
<comment type="caution">
    <text evidence="2">The sequence shown here is derived from an EMBL/GenBank/DDBJ whole genome shotgun (WGS) entry which is preliminary data.</text>
</comment>
<evidence type="ECO:0000256" key="1">
    <source>
        <dbReference type="SAM" id="MobiDB-lite"/>
    </source>
</evidence>
<feature type="region of interest" description="Disordered" evidence="1">
    <location>
        <begin position="98"/>
        <end position="137"/>
    </location>
</feature>
<proteinExistence type="predicted"/>
<evidence type="ECO:0000313" key="2">
    <source>
        <dbReference type="EMBL" id="GMA31402.1"/>
    </source>
</evidence>
<accession>A0AA37XDY9</accession>